<evidence type="ECO:0000259" key="1">
    <source>
        <dbReference type="Pfam" id="PF12937"/>
    </source>
</evidence>
<dbReference type="InterPro" id="IPR036047">
    <property type="entry name" value="F-box-like_dom_sf"/>
</dbReference>
<dbReference type="PANTHER" id="PTHR16134">
    <property type="entry name" value="F-BOX/TPR REPEAT PROTEIN POF3"/>
    <property type="match status" value="1"/>
</dbReference>
<dbReference type="InterPro" id="IPR001810">
    <property type="entry name" value="F-box_dom"/>
</dbReference>
<dbReference type="Pfam" id="PF12937">
    <property type="entry name" value="F-box-like"/>
    <property type="match status" value="1"/>
</dbReference>
<gene>
    <name evidence="2" type="ORF">BCR41DRAFT_392645</name>
</gene>
<dbReference type="Gene3D" id="1.20.1280.50">
    <property type="match status" value="1"/>
</dbReference>
<dbReference type="GeneID" id="33570318"/>
<reference evidence="2 3" key="1">
    <citation type="submission" date="2016-07" db="EMBL/GenBank/DDBJ databases">
        <title>Pervasive Adenine N6-methylation of Active Genes in Fungi.</title>
        <authorList>
            <consortium name="DOE Joint Genome Institute"/>
            <person name="Mondo S.J."/>
            <person name="Dannebaum R.O."/>
            <person name="Kuo R.C."/>
            <person name="Labutti K."/>
            <person name="Haridas S."/>
            <person name="Kuo A."/>
            <person name="Salamov A."/>
            <person name="Ahrendt S.R."/>
            <person name="Lipzen A."/>
            <person name="Sullivan W."/>
            <person name="Andreopoulos W.B."/>
            <person name="Clum A."/>
            <person name="Lindquist E."/>
            <person name="Daum C."/>
            <person name="Ramamoorthy G.K."/>
            <person name="Gryganskyi A."/>
            <person name="Culley D."/>
            <person name="Magnuson J.K."/>
            <person name="James T.Y."/>
            <person name="O'Malley M.A."/>
            <person name="Stajich J.E."/>
            <person name="Spatafora J.W."/>
            <person name="Visel A."/>
            <person name="Grigoriev I.V."/>
        </authorList>
    </citation>
    <scope>NUCLEOTIDE SEQUENCE [LARGE SCALE GENOMIC DNA]</scope>
    <source>
        <strain evidence="2 3">NRRL 3116</strain>
    </source>
</reference>
<dbReference type="GO" id="GO:0031146">
    <property type="term" value="P:SCF-dependent proteasomal ubiquitin-dependent protein catabolic process"/>
    <property type="evidence" value="ECO:0007669"/>
    <property type="project" value="TreeGrafter"/>
</dbReference>
<dbReference type="PANTHER" id="PTHR16134:SF148">
    <property type="entry name" value="S-PHASE KINASE-ASSOCIATED PROTEIN 2, ISOFORM A"/>
    <property type="match status" value="1"/>
</dbReference>
<dbReference type="Gene3D" id="3.80.10.10">
    <property type="entry name" value="Ribonuclease Inhibitor"/>
    <property type="match status" value="2"/>
</dbReference>
<dbReference type="RefSeq" id="XP_021885048.1">
    <property type="nucleotide sequence ID" value="XM_022028475.1"/>
</dbReference>
<dbReference type="InParanoid" id="A0A1Y2GZZ6"/>
<dbReference type="EMBL" id="MCFF01000004">
    <property type="protein sequence ID" value="ORZ27321.1"/>
    <property type="molecule type" value="Genomic_DNA"/>
</dbReference>
<name>A0A1Y2GZZ6_9FUNG</name>
<evidence type="ECO:0000313" key="3">
    <source>
        <dbReference type="Proteomes" id="UP000193648"/>
    </source>
</evidence>
<comment type="caution">
    <text evidence="2">The sequence shown here is derived from an EMBL/GenBank/DDBJ whole genome shotgun (WGS) entry which is preliminary data.</text>
</comment>
<evidence type="ECO:0000313" key="2">
    <source>
        <dbReference type="EMBL" id="ORZ27321.1"/>
    </source>
</evidence>
<dbReference type="GO" id="GO:0019005">
    <property type="term" value="C:SCF ubiquitin ligase complex"/>
    <property type="evidence" value="ECO:0007669"/>
    <property type="project" value="TreeGrafter"/>
</dbReference>
<protein>
    <recommendedName>
        <fullName evidence="1">F-box domain-containing protein</fullName>
    </recommendedName>
</protein>
<sequence length="691" mass="77881">MTLSLQSLSSSPLNLTEILQTILSLLDPPSLVAASQVSRHWYQCCSPILWSRIASSDWSLARFSPRQLYMHAHLVRDLEWRSSQNASTPYVITTNVSPPHQSLGDINMTTIQPVMIIRQQEQQQQEQQHQQQYIDPLLDPQSDSKICNNFIFLDHQSGRHRFLSKNVKLVDDNVVGDHQLSLACLSKIVARCINIQRLCLHAEWSGIYYGIMHAIHGLKFLQSLELYAHRVILNSEKISKSTANVVTKLLNVQELISKCPQLQRLVLRGAAFCFQSASTLSLCDNQENKSISGSCKGSTLNQSESVIKLAAISATNLKLEHHQYLPSHELLTPHSSHLWPSSPISLHDNTQTKFLIQRLSLDTAITESELTLLLSQCPSLQSLDLPGGLAWEMSDRFLKKLTNHCPHLIEFTINASCNAPVTEERLTALVLALAVTPRPSASLTSSSLRRFGARSCMFGDSTLEAIEKYCPDLEELDISLTRGSDLSKPRLQRYLRLATKLKKLEADAVWIPMQGLQSLQEHTNNINQHHFHESNSTISSAATTSFSLPSSSKDFSSLTAWGSSRTLEHLTIGFTSPDRNTHQCRAMYALLATLTELQHLQLSYTCLKLLTPGSGFQRLESLKKLRTFSIETCGYGVITREDLVWMVTAWPKLERIVMNSPGVTKERQYRTWLREINREDVAIESRQMLSY</sequence>
<dbReference type="AlphaFoldDB" id="A0A1Y2GZZ6"/>
<dbReference type="OrthoDB" id="2437036at2759"/>
<accession>A0A1Y2GZZ6</accession>
<dbReference type="InterPro" id="IPR032675">
    <property type="entry name" value="LRR_dom_sf"/>
</dbReference>
<dbReference type="SUPFAM" id="SSF52047">
    <property type="entry name" value="RNI-like"/>
    <property type="match status" value="1"/>
</dbReference>
<keyword evidence="3" id="KW-1185">Reference proteome</keyword>
<organism evidence="2 3">
    <name type="scientific">Lobosporangium transversale</name>
    <dbReference type="NCBI Taxonomy" id="64571"/>
    <lineage>
        <taxon>Eukaryota</taxon>
        <taxon>Fungi</taxon>
        <taxon>Fungi incertae sedis</taxon>
        <taxon>Mucoromycota</taxon>
        <taxon>Mortierellomycotina</taxon>
        <taxon>Mortierellomycetes</taxon>
        <taxon>Mortierellales</taxon>
        <taxon>Mortierellaceae</taxon>
        <taxon>Lobosporangium</taxon>
    </lineage>
</organism>
<dbReference type="SUPFAM" id="SSF81383">
    <property type="entry name" value="F-box domain"/>
    <property type="match status" value="1"/>
</dbReference>
<dbReference type="Proteomes" id="UP000193648">
    <property type="component" value="Unassembled WGS sequence"/>
</dbReference>
<feature type="domain" description="F-box" evidence="1">
    <location>
        <begin position="16"/>
        <end position="53"/>
    </location>
</feature>
<proteinExistence type="predicted"/>